<feature type="region of interest" description="Disordered" evidence="5">
    <location>
        <begin position="1"/>
        <end position="24"/>
    </location>
</feature>
<feature type="compositionally biased region" description="Polar residues" evidence="5">
    <location>
        <begin position="11"/>
        <end position="24"/>
    </location>
</feature>
<dbReference type="GO" id="GO:0008270">
    <property type="term" value="F:zinc ion binding"/>
    <property type="evidence" value="ECO:0007669"/>
    <property type="project" value="UniProtKB-KW"/>
</dbReference>
<protein>
    <recommendedName>
        <fullName evidence="6">RanBP2-type domain-containing protein</fullName>
    </recommendedName>
</protein>
<dbReference type="PROSITE" id="PS01358">
    <property type="entry name" value="ZF_RANBP2_1"/>
    <property type="match status" value="1"/>
</dbReference>
<dbReference type="PROSITE" id="PS50199">
    <property type="entry name" value="ZF_RANBP2_2"/>
    <property type="match status" value="1"/>
</dbReference>
<dbReference type="InterPro" id="IPR036443">
    <property type="entry name" value="Znf_RanBP2_sf"/>
</dbReference>
<proteinExistence type="predicted"/>
<organism evidence="7 8">
    <name type="scientific">Thraustotheca clavata</name>
    <dbReference type="NCBI Taxonomy" id="74557"/>
    <lineage>
        <taxon>Eukaryota</taxon>
        <taxon>Sar</taxon>
        <taxon>Stramenopiles</taxon>
        <taxon>Oomycota</taxon>
        <taxon>Saprolegniomycetes</taxon>
        <taxon>Saprolegniales</taxon>
        <taxon>Achlyaceae</taxon>
        <taxon>Thraustotheca</taxon>
    </lineage>
</organism>
<evidence type="ECO:0000256" key="1">
    <source>
        <dbReference type="ARBA" id="ARBA00022723"/>
    </source>
</evidence>
<dbReference type="NCBIfam" id="TIGR03833">
    <property type="entry name" value="YwbE family protein"/>
    <property type="match status" value="1"/>
</dbReference>
<dbReference type="PANTHER" id="PTHR40069:SF1">
    <property type="entry name" value="YWBE PROTEIN"/>
    <property type="match status" value="1"/>
</dbReference>
<evidence type="ECO:0000256" key="5">
    <source>
        <dbReference type="SAM" id="MobiDB-lite"/>
    </source>
</evidence>
<dbReference type="PANTHER" id="PTHR40069">
    <property type="entry name" value="YWBE PROTEIN"/>
    <property type="match status" value="1"/>
</dbReference>
<dbReference type="Pfam" id="PF09962">
    <property type="entry name" value="DUF2196"/>
    <property type="match status" value="1"/>
</dbReference>
<evidence type="ECO:0000313" key="8">
    <source>
        <dbReference type="Proteomes" id="UP000243217"/>
    </source>
</evidence>
<dbReference type="OrthoDB" id="20105at2759"/>
<keyword evidence="3" id="KW-0862">Zinc</keyword>
<dbReference type="Proteomes" id="UP000243217">
    <property type="component" value="Unassembled WGS sequence"/>
</dbReference>
<dbReference type="SUPFAM" id="SSF90209">
    <property type="entry name" value="Ran binding protein zinc finger-like"/>
    <property type="match status" value="1"/>
</dbReference>
<evidence type="ECO:0000256" key="2">
    <source>
        <dbReference type="ARBA" id="ARBA00022771"/>
    </source>
</evidence>
<dbReference type="Gene3D" id="2.30.30.380">
    <property type="entry name" value="Zn-finger domain of Sec23/24"/>
    <property type="match status" value="1"/>
</dbReference>
<evidence type="ECO:0000256" key="4">
    <source>
        <dbReference type="PROSITE-ProRule" id="PRU00322"/>
    </source>
</evidence>
<keyword evidence="1" id="KW-0479">Metal-binding</keyword>
<keyword evidence="8" id="KW-1185">Reference proteome</keyword>
<dbReference type="InterPro" id="IPR019240">
    <property type="entry name" value="DUF2196"/>
</dbReference>
<evidence type="ECO:0000256" key="3">
    <source>
        <dbReference type="ARBA" id="ARBA00022833"/>
    </source>
</evidence>
<keyword evidence="2 4" id="KW-0863">Zinc-finger</keyword>
<evidence type="ECO:0000259" key="6">
    <source>
        <dbReference type="PROSITE" id="PS50199"/>
    </source>
</evidence>
<comment type="caution">
    <text evidence="7">The sequence shown here is derived from an EMBL/GenBank/DDBJ whole genome shotgun (WGS) entry which is preliminary data.</text>
</comment>
<dbReference type="AlphaFoldDB" id="A0A1V9ZNE7"/>
<evidence type="ECO:0000313" key="7">
    <source>
        <dbReference type="EMBL" id="OQR99525.1"/>
    </source>
</evidence>
<gene>
    <name evidence="7" type="ORF">THRCLA_21819</name>
</gene>
<reference evidence="7 8" key="1">
    <citation type="journal article" date="2014" name="Genome Biol. Evol.">
        <title>The secreted proteins of Achlya hypogyna and Thraustotheca clavata identify the ancestral oomycete secretome and reveal gene acquisitions by horizontal gene transfer.</title>
        <authorList>
            <person name="Misner I."/>
            <person name="Blouin N."/>
            <person name="Leonard G."/>
            <person name="Richards T.A."/>
            <person name="Lane C.E."/>
        </authorList>
    </citation>
    <scope>NUCLEOTIDE SEQUENCE [LARGE SCALE GENOMIC DNA]</scope>
    <source>
        <strain evidence="7 8">ATCC 34112</strain>
    </source>
</reference>
<dbReference type="EMBL" id="JNBS01001799">
    <property type="protein sequence ID" value="OQR99525.1"/>
    <property type="molecule type" value="Genomic_DNA"/>
</dbReference>
<accession>A0A1V9ZNE7</accession>
<feature type="domain" description="RanBP2-type" evidence="6">
    <location>
        <begin position="122"/>
        <end position="149"/>
    </location>
</feature>
<dbReference type="InterPro" id="IPR001876">
    <property type="entry name" value="Znf_RanBP2"/>
</dbReference>
<sequence>MNRQRRPRPQRATNGPSNTVNSSIRPGMSVAIVKKLDQPTGRLTYGIVAETLTNSAQHHRGIKVRLTDGSVGRVQRILEGTRETREEYVQEPLNSSSSTMSLSDFIRVRASRTIDDEEERDEKSSWTCSMCTFINSGFLVACEMCECKK</sequence>
<name>A0A1V9ZNE7_9STRA</name>